<proteinExistence type="predicted"/>
<dbReference type="AlphaFoldDB" id="A0A6N9T9Y5"/>
<keyword evidence="2" id="KW-1185">Reference proteome</keyword>
<dbReference type="Proteomes" id="UP000469011">
    <property type="component" value="Unassembled WGS sequence"/>
</dbReference>
<name>A0A6N9T9Y5_9HYPH</name>
<comment type="caution">
    <text evidence="1">The sequence shown here is derived from an EMBL/GenBank/DDBJ whole genome shotgun (WGS) entry which is preliminary data.</text>
</comment>
<gene>
    <name evidence="1" type="ORF">GTK09_23380</name>
</gene>
<organism evidence="1 2">
    <name type="scientific">Jiella pacifica</name>
    <dbReference type="NCBI Taxonomy" id="2696469"/>
    <lineage>
        <taxon>Bacteria</taxon>
        <taxon>Pseudomonadati</taxon>
        <taxon>Pseudomonadota</taxon>
        <taxon>Alphaproteobacteria</taxon>
        <taxon>Hyphomicrobiales</taxon>
        <taxon>Aurantimonadaceae</taxon>
        <taxon>Jiella</taxon>
    </lineage>
</organism>
<protein>
    <submittedName>
        <fullName evidence="1">Uncharacterized protein</fullName>
    </submittedName>
</protein>
<dbReference type="RefSeq" id="WP_163465820.1">
    <property type="nucleotide sequence ID" value="NZ_JAAAMG010000028.1"/>
</dbReference>
<dbReference type="EMBL" id="JAAAMG010000028">
    <property type="protein sequence ID" value="NDW07362.1"/>
    <property type="molecule type" value="Genomic_DNA"/>
</dbReference>
<sequence>MREKDIRTIEMLDGIPGDAGSEETATELLVQVVRRLGYGALSDAGLEALAAAHREHDDNRR</sequence>
<reference evidence="1 2" key="1">
    <citation type="submission" date="2020-01" db="EMBL/GenBank/DDBJ databases">
        <title>Jiella pacifica sp. nov.</title>
        <authorList>
            <person name="Xue Z."/>
            <person name="Zhu S."/>
            <person name="Chen J."/>
            <person name="Yang J."/>
        </authorList>
    </citation>
    <scope>NUCLEOTIDE SEQUENCE [LARGE SCALE GENOMIC DNA]</scope>
    <source>
        <strain evidence="1 2">40Bstr34</strain>
    </source>
</reference>
<evidence type="ECO:0000313" key="2">
    <source>
        <dbReference type="Proteomes" id="UP000469011"/>
    </source>
</evidence>
<accession>A0A6N9T9Y5</accession>
<evidence type="ECO:0000313" key="1">
    <source>
        <dbReference type="EMBL" id="NDW07362.1"/>
    </source>
</evidence>